<evidence type="ECO:0000313" key="3">
    <source>
        <dbReference type="EMBL" id="QNS06354.1"/>
    </source>
</evidence>
<keyword evidence="4" id="KW-1185">Reference proteome</keyword>
<feature type="transmembrane region" description="Helical" evidence="2">
    <location>
        <begin position="22"/>
        <end position="43"/>
    </location>
</feature>
<sequence>MTALSIDFTQGLNDAWSKVAQFVPRLAAFLTILVVGWFVAKVIRNVLDRVLRKAGSERLARSAGADKLLKGASFDLTGLVCRIVYLALMLIILQLALGTFGPNPVSDMINGLVAWLPRAVVAVVLVVVAMAVANAVRSITAGALAGTSYGHTVAGVLWGAVVALGVIAALGQAGIATTVTQPVLYAILATVAGILIVGVGGGMIMPMRQRVDRWMNAAEQEAARAKGAGGPAAYQAGHHDARAQAQPPQQAHPYPPGTYAPGAGPTYGGQHPGGAQYQGGAQHQGGPGW</sequence>
<dbReference type="Pfam" id="PF05552">
    <property type="entry name" value="MS_channel_1st_1"/>
    <property type="match status" value="2"/>
</dbReference>
<evidence type="ECO:0000313" key="4">
    <source>
        <dbReference type="Proteomes" id="UP000516428"/>
    </source>
</evidence>
<feature type="transmembrane region" description="Helical" evidence="2">
    <location>
        <begin position="183"/>
        <end position="205"/>
    </location>
</feature>
<keyword evidence="2" id="KW-1133">Transmembrane helix</keyword>
<feature type="region of interest" description="Disordered" evidence="1">
    <location>
        <begin position="226"/>
        <end position="289"/>
    </location>
</feature>
<dbReference type="InterPro" id="IPR008910">
    <property type="entry name" value="MSC_TM_helix"/>
</dbReference>
<accession>A0A7H1BC99</accession>
<dbReference type="EMBL" id="CP061281">
    <property type="protein sequence ID" value="QNS06354.1"/>
    <property type="molecule type" value="Genomic_DNA"/>
</dbReference>
<proteinExistence type="predicted"/>
<keyword evidence="2" id="KW-0812">Transmembrane</keyword>
<gene>
    <name evidence="3" type="ORF">IAG42_24065</name>
</gene>
<dbReference type="Gene3D" id="1.10.287.1260">
    <property type="match status" value="1"/>
</dbReference>
<reference evidence="3 4" key="1">
    <citation type="submission" date="2020-09" db="EMBL/GenBank/DDBJ databases">
        <title>A novel species.</title>
        <authorList>
            <person name="Gao J."/>
        </authorList>
    </citation>
    <scope>NUCLEOTIDE SEQUENCE [LARGE SCALE GENOMIC DNA]</scope>
    <source>
        <strain evidence="3 4">CRXT-Y-14</strain>
    </source>
</reference>
<organism evidence="3 4">
    <name type="scientific">Streptomyces xanthii</name>
    <dbReference type="NCBI Taxonomy" id="2768069"/>
    <lineage>
        <taxon>Bacteria</taxon>
        <taxon>Bacillati</taxon>
        <taxon>Actinomycetota</taxon>
        <taxon>Actinomycetes</taxon>
        <taxon>Kitasatosporales</taxon>
        <taxon>Streptomycetaceae</taxon>
        <taxon>Streptomyces</taxon>
    </lineage>
</organism>
<evidence type="ECO:0000256" key="1">
    <source>
        <dbReference type="SAM" id="MobiDB-lite"/>
    </source>
</evidence>
<keyword evidence="2" id="KW-0472">Membrane</keyword>
<dbReference type="Proteomes" id="UP000516428">
    <property type="component" value="Chromosome"/>
</dbReference>
<name>A0A7H1BC99_9ACTN</name>
<feature type="compositionally biased region" description="Low complexity" evidence="1">
    <location>
        <begin position="243"/>
        <end position="252"/>
    </location>
</feature>
<feature type="transmembrane region" description="Helical" evidence="2">
    <location>
        <begin position="79"/>
        <end position="100"/>
    </location>
</feature>
<feature type="transmembrane region" description="Helical" evidence="2">
    <location>
        <begin position="112"/>
        <end position="136"/>
    </location>
</feature>
<dbReference type="KEGG" id="sxn:IAG42_24065"/>
<feature type="transmembrane region" description="Helical" evidence="2">
    <location>
        <begin position="148"/>
        <end position="171"/>
    </location>
</feature>
<dbReference type="AlphaFoldDB" id="A0A7H1BC99"/>
<protein>
    <submittedName>
        <fullName evidence="3">Uncharacterized protein</fullName>
    </submittedName>
</protein>
<dbReference type="RefSeq" id="WP_188339037.1">
    <property type="nucleotide sequence ID" value="NZ_CP061281.1"/>
</dbReference>
<evidence type="ECO:0000256" key="2">
    <source>
        <dbReference type="SAM" id="Phobius"/>
    </source>
</evidence>